<comment type="caution">
    <text evidence="9">Lacks conserved residue(s) required for the propagation of feature annotation.</text>
</comment>
<dbReference type="SUPFAM" id="SSF52374">
    <property type="entry name" value="Nucleotidylyl transferase"/>
    <property type="match status" value="2"/>
</dbReference>
<evidence type="ECO:0000256" key="3">
    <source>
        <dbReference type="ARBA" id="ARBA00022598"/>
    </source>
</evidence>
<sequence>MKYNPNEIEKNWQKYWAENQTFAAENNSDKPKYYVLDMFPYPSGAGLHVGHPLGYIASDIYARFKRHQGFNVLHPQGYDSFGLPAEQYAIQTGQHPDKTTKENIARYREQLDKIGFSFDWSREVRTSNADYYKWTQWIFIQLFNSWYDKDANEARDIKTLVMDFEENGNAKVNAVSDDNIPTFSAEDWKSYSKEEQERILLKYRLTFLAETEVNWCPALGTVLANDEIVNGVSERGGHPVIRKKMTQWSMRISAYAERLLQGLDTIDWTESLKENQRNWIGKSVGASVTFKVKDSEFERNAVDYILSGDETNEHVIEVFTTRPDTIFGVTFMTLAPEHDLVSKITTPEQKQAVDAYVEATAKRSERERMADVKTISGVFTGAYAEHPFTKEAIPVWIGDYVLAGYGTGAVMAVPCGDERDYAFAKHFDIEIKNIFENVDISEEAYGSKDNVVIDNSDFLNGLNYKEATKKAIEALEELNQGKGKTNYRLRDAVFSRQRYWGEPFPVYYVNGLPQMIATQHLPIRLPEVEKYLPTEDGQPPLGNATEWAWDSVQNEVVSTQLIDDKTIFPLELNTMPGWAGSSWYWLRYMDAHNNDEFVSDEAQNYWQNVDLYIGGSEHATGHLLYSRFWNKFLKDRGFVNQEEPFKKLINQGMILGMSSYVNVVSFNLTQVKTTETEYIKDSELNKPKLLIDYDFYKKIIDVKDKIGYVDYQFFSNPIWVEDALGLQDKTDDILYDVERKIKKNLTSDDFSTLSQLKNLEDVFVNELQELNPSYKNQLRRFLISINYYQVRIDSSLVNPITNELDFERFKNHNIYKDEFKFASLYNLNVKNKYVVKREVEKMSKSFLNVVTPDDICEEYGADTLRLYEMFLGPLEQAKPWNTAGITGVFGFLKKLWRLYFDESGLIVNSNPATPEALKTLHKTIKKVQEDIENFSFNTSVSSFMIAVNELTAQNCHERSILEPLAILISPYAPHIAEELWEKLGHSGSISTVPFPRFNPEYLVESNKEYPVSFNGKMRFTMNLPLDLTVAEIEEIVMKDERTIKQLDGATPKKVIIVPGKIINLVG</sequence>
<dbReference type="Gene3D" id="3.90.740.10">
    <property type="entry name" value="Valyl/Leucyl/Isoleucyl-tRNA synthetase, editing domain"/>
    <property type="match status" value="1"/>
</dbReference>
<feature type="short sequence motif" description="'KMSKS' region" evidence="9">
    <location>
        <begin position="841"/>
        <end position="845"/>
    </location>
</feature>
<dbReference type="PROSITE" id="PS00178">
    <property type="entry name" value="AA_TRNA_LIGASE_I"/>
    <property type="match status" value="1"/>
</dbReference>
<proteinExistence type="inferred from homology"/>
<feature type="domain" description="Methionyl/Leucyl tRNA synthetase" evidence="12">
    <location>
        <begin position="38"/>
        <end position="143"/>
    </location>
</feature>
<dbReference type="Pfam" id="PF13603">
    <property type="entry name" value="tRNA-synt_1_2"/>
    <property type="match status" value="1"/>
</dbReference>
<evidence type="ECO:0000259" key="12">
    <source>
        <dbReference type="Pfam" id="PF09334"/>
    </source>
</evidence>
<dbReference type="Gene3D" id="3.40.50.620">
    <property type="entry name" value="HUPs"/>
    <property type="match status" value="3"/>
</dbReference>
<dbReference type="InterPro" id="IPR015413">
    <property type="entry name" value="Methionyl/Leucyl_tRNA_Synth"/>
</dbReference>
<dbReference type="Gene3D" id="1.10.730.10">
    <property type="entry name" value="Isoleucyl-tRNA Synthetase, Domain 1"/>
    <property type="match status" value="1"/>
</dbReference>
<evidence type="ECO:0000256" key="5">
    <source>
        <dbReference type="ARBA" id="ARBA00022840"/>
    </source>
</evidence>
<dbReference type="InterPro" id="IPR014729">
    <property type="entry name" value="Rossmann-like_a/b/a_fold"/>
</dbReference>
<dbReference type="SUPFAM" id="SSF47323">
    <property type="entry name" value="Anticodon-binding domain of a subclass of class I aminoacyl-tRNA synthetases"/>
    <property type="match status" value="1"/>
</dbReference>
<organism evidence="14 15">
    <name type="scientific">Flavobacterium qiangtangense</name>
    <dbReference type="NCBI Taxonomy" id="1442595"/>
    <lineage>
        <taxon>Bacteria</taxon>
        <taxon>Pseudomonadati</taxon>
        <taxon>Bacteroidota</taxon>
        <taxon>Flavobacteriia</taxon>
        <taxon>Flavobacteriales</taxon>
        <taxon>Flavobacteriaceae</taxon>
        <taxon>Flavobacterium</taxon>
    </lineage>
</organism>
<keyword evidence="15" id="KW-1185">Reference proteome</keyword>
<keyword evidence="5 9" id="KW-0067">ATP-binding</keyword>
<evidence type="ECO:0000256" key="9">
    <source>
        <dbReference type="HAMAP-Rule" id="MF_00049"/>
    </source>
</evidence>
<dbReference type="PANTHER" id="PTHR43740:SF2">
    <property type="entry name" value="LEUCINE--TRNA LIGASE, MITOCHONDRIAL"/>
    <property type="match status" value="1"/>
</dbReference>
<reference evidence="15" key="1">
    <citation type="journal article" date="2019" name="Int. J. Syst. Evol. Microbiol.">
        <title>The Global Catalogue of Microorganisms (GCM) 10K type strain sequencing project: providing services to taxonomists for standard genome sequencing and annotation.</title>
        <authorList>
            <consortium name="The Broad Institute Genomics Platform"/>
            <consortium name="The Broad Institute Genome Sequencing Center for Infectious Disease"/>
            <person name="Wu L."/>
            <person name="Ma J."/>
        </authorList>
    </citation>
    <scope>NUCLEOTIDE SEQUENCE [LARGE SCALE GENOMIC DNA]</scope>
    <source>
        <strain evidence="15">CCUG 49679</strain>
    </source>
</reference>
<dbReference type="CDD" id="cd07958">
    <property type="entry name" value="Anticodon_Ia_Leu_BEm"/>
    <property type="match status" value="1"/>
</dbReference>
<dbReference type="InterPro" id="IPR009008">
    <property type="entry name" value="Val/Leu/Ile-tRNA-synth_edit"/>
</dbReference>
<comment type="caution">
    <text evidence="14">The sequence shown here is derived from an EMBL/GenBank/DDBJ whole genome shotgun (WGS) entry which is preliminary data.</text>
</comment>
<evidence type="ECO:0000256" key="7">
    <source>
        <dbReference type="ARBA" id="ARBA00023146"/>
    </source>
</evidence>
<dbReference type="PANTHER" id="PTHR43740">
    <property type="entry name" value="LEUCYL-TRNA SYNTHETASE"/>
    <property type="match status" value="1"/>
</dbReference>
<accession>A0ABW1PQG3</accession>
<keyword evidence="3 9" id="KW-0436">Ligase</keyword>
<comment type="catalytic activity">
    <reaction evidence="8 9">
        <text>tRNA(Leu) + L-leucine + ATP = L-leucyl-tRNA(Leu) + AMP + diphosphate</text>
        <dbReference type="Rhea" id="RHEA:11688"/>
        <dbReference type="Rhea" id="RHEA-COMP:9613"/>
        <dbReference type="Rhea" id="RHEA-COMP:9622"/>
        <dbReference type="ChEBI" id="CHEBI:30616"/>
        <dbReference type="ChEBI" id="CHEBI:33019"/>
        <dbReference type="ChEBI" id="CHEBI:57427"/>
        <dbReference type="ChEBI" id="CHEBI:78442"/>
        <dbReference type="ChEBI" id="CHEBI:78494"/>
        <dbReference type="ChEBI" id="CHEBI:456215"/>
        <dbReference type="EC" id="6.1.1.4"/>
    </reaction>
</comment>
<evidence type="ECO:0000256" key="2">
    <source>
        <dbReference type="ARBA" id="ARBA00022490"/>
    </source>
</evidence>
<feature type="domain" description="Leucyl-tRNA synthetase editing" evidence="13">
    <location>
        <begin position="277"/>
        <end position="475"/>
    </location>
</feature>
<keyword evidence="6 9" id="KW-0648">Protein biosynthesis</keyword>
<keyword evidence="7 9" id="KW-0030">Aminoacyl-tRNA synthetase</keyword>
<evidence type="ECO:0000256" key="8">
    <source>
        <dbReference type="ARBA" id="ARBA00047469"/>
    </source>
</evidence>
<evidence type="ECO:0000256" key="1">
    <source>
        <dbReference type="ARBA" id="ARBA00005594"/>
    </source>
</evidence>
<comment type="subcellular location">
    <subcellularLocation>
        <location evidence="9">Cytoplasm</location>
    </subcellularLocation>
</comment>
<feature type="binding site" evidence="9">
    <location>
        <position position="844"/>
    </location>
    <ligand>
        <name>ATP</name>
        <dbReference type="ChEBI" id="CHEBI:30616"/>
    </ligand>
</feature>
<dbReference type="InterPro" id="IPR013155">
    <property type="entry name" value="M/V/L/I-tRNA-synth_anticd-bd"/>
</dbReference>
<evidence type="ECO:0000256" key="6">
    <source>
        <dbReference type="ARBA" id="ARBA00022917"/>
    </source>
</evidence>
<keyword evidence="2 9" id="KW-0963">Cytoplasm</keyword>
<dbReference type="RefSeq" id="WP_379792073.1">
    <property type="nucleotide sequence ID" value="NZ_JBHSQB010000008.1"/>
</dbReference>
<dbReference type="SUPFAM" id="SSF50677">
    <property type="entry name" value="ValRS/IleRS/LeuRS editing domain"/>
    <property type="match status" value="1"/>
</dbReference>
<evidence type="ECO:0000313" key="15">
    <source>
        <dbReference type="Proteomes" id="UP001596287"/>
    </source>
</evidence>
<gene>
    <name evidence="9" type="primary">leuS</name>
    <name evidence="14" type="ORF">ACFPVY_11050</name>
</gene>
<dbReference type="InterPro" id="IPR009080">
    <property type="entry name" value="tRNAsynth_Ia_anticodon-bd"/>
</dbReference>
<evidence type="ECO:0000259" key="13">
    <source>
        <dbReference type="Pfam" id="PF13603"/>
    </source>
</evidence>
<evidence type="ECO:0000256" key="4">
    <source>
        <dbReference type="ARBA" id="ARBA00022741"/>
    </source>
</evidence>
<evidence type="ECO:0000313" key="14">
    <source>
        <dbReference type="EMBL" id="MFC6097181.1"/>
    </source>
</evidence>
<dbReference type="HAMAP" id="MF_00049_B">
    <property type="entry name" value="Leu_tRNA_synth_B"/>
    <property type="match status" value="1"/>
</dbReference>
<dbReference type="Proteomes" id="UP001596287">
    <property type="component" value="Unassembled WGS sequence"/>
</dbReference>
<protein>
    <recommendedName>
        <fullName evidence="9">Leucine--tRNA ligase</fullName>
        <ecNumber evidence="9">6.1.1.4</ecNumber>
    </recommendedName>
    <alternativeName>
        <fullName evidence="9">Leucyl-tRNA synthetase</fullName>
        <shortName evidence="9">LeuRS</shortName>
    </alternativeName>
</protein>
<feature type="domain" description="Methionyl/Valyl/Leucyl/Isoleucyl-tRNA synthetase anticodon-binding" evidence="11">
    <location>
        <begin position="916"/>
        <end position="1028"/>
    </location>
</feature>
<dbReference type="EC" id="6.1.1.4" evidence="9"/>
<comment type="similarity">
    <text evidence="1 9 10">Belongs to the class-I aminoacyl-tRNA synthetase family.</text>
</comment>
<dbReference type="InterPro" id="IPR001412">
    <property type="entry name" value="aa-tRNA-synth_I_CS"/>
</dbReference>
<evidence type="ECO:0000256" key="10">
    <source>
        <dbReference type="RuleBase" id="RU363039"/>
    </source>
</evidence>
<name>A0ABW1PQG3_9FLAO</name>
<dbReference type="Pfam" id="PF08264">
    <property type="entry name" value="Anticodon_1"/>
    <property type="match status" value="1"/>
</dbReference>
<keyword evidence="4 9" id="KW-0547">Nucleotide-binding</keyword>
<dbReference type="InterPro" id="IPR025709">
    <property type="entry name" value="Leu_tRNA-synth_edit"/>
</dbReference>
<dbReference type="PRINTS" id="PR00985">
    <property type="entry name" value="TRNASYNTHLEU"/>
</dbReference>
<evidence type="ECO:0000259" key="11">
    <source>
        <dbReference type="Pfam" id="PF08264"/>
    </source>
</evidence>
<dbReference type="EMBL" id="JBHSQB010000008">
    <property type="protein sequence ID" value="MFC6097181.1"/>
    <property type="molecule type" value="Genomic_DNA"/>
</dbReference>
<dbReference type="GO" id="GO:0004823">
    <property type="term" value="F:leucine-tRNA ligase activity"/>
    <property type="evidence" value="ECO:0007669"/>
    <property type="project" value="UniProtKB-EC"/>
</dbReference>
<dbReference type="Pfam" id="PF09334">
    <property type="entry name" value="tRNA-synt_1g"/>
    <property type="match status" value="1"/>
</dbReference>
<dbReference type="InterPro" id="IPR002302">
    <property type="entry name" value="Leu-tRNA-ligase"/>
</dbReference>